<accession>A0A8J3CIS7</accession>
<sequence length="256" mass="28312">MLRASVTLSTSAYDVLWHHHKLGDKPNALHTPSPGATHEERAVLERQAWDELQQNGLIHRGRIDEDLLDVLTLLARPTAEIYGWINRAHERHYSVLVAACGQDAVLAVLVDQILHLHPVRSTGLAGAVVAALPTVPPARGRSLTLPTEHLTLQRAAPDDWLVEVRPGDDEATSHARTVLALPRTNAGQLHVAARDRYGHRHRAAHPLTVLDTPDGRWMTQLRPGSDGRPWLVLTPADHRLLAARLNEMRAALNERA</sequence>
<evidence type="ECO:0008006" key="7">
    <source>
        <dbReference type="Google" id="ProtNLM"/>
    </source>
</evidence>
<dbReference type="InterPro" id="IPR025734">
    <property type="entry name" value="EspG"/>
</dbReference>
<evidence type="ECO:0000313" key="5">
    <source>
        <dbReference type="EMBL" id="GGM83408.1"/>
    </source>
</evidence>
<dbReference type="Pfam" id="PF14011">
    <property type="entry name" value="ESX-1_EspG"/>
    <property type="match status" value="1"/>
</dbReference>
<evidence type="ECO:0000256" key="2">
    <source>
        <dbReference type="ARBA" id="ARBA00006411"/>
    </source>
</evidence>
<keyword evidence="6" id="KW-1185">Reference proteome</keyword>
<dbReference type="EMBL" id="BMMK01000061">
    <property type="protein sequence ID" value="GGM83408.1"/>
    <property type="molecule type" value="Genomic_DNA"/>
</dbReference>
<comment type="subcellular location">
    <subcellularLocation>
        <location evidence="1">Cytoplasm</location>
    </subcellularLocation>
</comment>
<evidence type="ECO:0000256" key="1">
    <source>
        <dbReference type="ARBA" id="ARBA00004496"/>
    </source>
</evidence>
<organism evidence="5 6">
    <name type="scientific">Longimycelium tulufanense</name>
    <dbReference type="NCBI Taxonomy" id="907463"/>
    <lineage>
        <taxon>Bacteria</taxon>
        <taxon>Bacillati</taxon>
        <taxon>Actinomycetota</taxon>
        <taxon>Actinomycetes</taxon>
        <taxon>Pseudonocardiales</taxon>
        <taxon>Pseudonocardiaceae</taxon>
        <taxon>Longimycelium</taxon>
    </lineage>
</organism>
<proteinExistence type="inferred from homology"/>
<reference evidence="5" key="2">
    <citation type="submission" date="2020-09" db="EMBL/GenBank/DDBJ databases">
        <authorList>
            <person name="Sun Q."/>
            <person name="Zhou Y."/>
        </authorList>
    </citation>
    <scope>NUCLEOTIDE SEQUENCE</scope>
    <source>
        <strain evidence="5">CGMCC 4.5737</strain>
    </source>
</reference>
<dbReference type="RefSeq" id="WP_189062045.1">
    <property type="nucleotide sequence ID" value="NZ_BMMK01000061.1"/>
</dbReference>
<keyword evidence="4" id="KW-0143">Chaperone</keyword>
<gene>
    <name evidence="5" type="ORF">GCM10012275_62550</name>
</gene>
<comment type="similarity">
    <text evidence="2">Belongs to the EspG family.</text>
</comment>
<evidence type="ECO:0000313" key="6">
    <source>
        <dbReference type="Proteomes" id="UP000637578"/>
    </source>
</evidence>
<protein>
    <recommendedName>
        <fullName evidence="7">EspG family protein</fullName>
    </recommendedName>
</protein>
<dbReference type="AlphaFoldDB" id="A0A8J3CIS7"/>
<reference evidence="5" key="1">
    <citation type="journal article" date="2014" name="Int. J. Syst. Evol. Microbiol.">
        <title>Complete genome sequence of Corynebacterium casei LMG S-19264T (=DSM 44701T), isolated from a smear-ripened cheese.</title>
        <authorList>
            <consortium name="US DOE Joint Genome Institute (JGI-PGF)"/>
            <person name="Walter F."/>
            <person name="Albersmeier A."/>
            <person name="Kalinowski J."/>
            <person name="Ruckert C."/>
        </authorList>
    </citation>
    <scope>NUCLEOTIDE SEQUENCE</scope>
    <source>
        <strain evidence="5">CGMCC 4.5737</strain>
    </source>
</reference>
<evidence type="ECO:0000256" key="4">
    <source>
        <dbReference type="ARBA" id="ARBA00023186"/>
    </source>
</evidence>
<evidence type="ECO:0000256" key="3">
    <source>
        <dbReference type="ARBA" id="ARBA00022490"/>
    </source>
</evidence>
<keyword evidence="3" id="KW-0963">Cytoplasm</keyword>
<name>A0A8J3CIS7_9PSEU</name>
<dbReference type="Proteomes" id="UP000637578">
    <property type="component" value="Unassembled WGS sequence"/>
</dbReference>
<comment type="caution">
    <text evidence="5">The sequence shown here is derived from an EMBL/GenBank/DDBJ whole genome shotgun (WGS) entry which is preliminary data.</text>
</comment>